<proteinExistence type="predicted"/>
<name>A0A0C9ZTI9_9AGAM</name>
<dbReference type="OrthoDB" id="2638291at2759"/>
<dbReference type="AlphaFoldDB" id="A0A0C9ZTI9"/>
<dbReference type="EMBL" id="KN836163">
    <property type="protein sequence ID" value="KIK32636.1"/>
    <property type="molecule type" value="Genomic_DNA"/>
</dbReference>
<evidence type="ECO:0000313" key="2">
    <source>
        <dbReference type="EMBL" id="KIK32636.1"/>
    </source>
</evidence>
<protein>
    <submittedName>
        <fullName evidence="2">Uncharacterized protein</fullName>
    </submittedName>
</protein>
<reference evidence="3" key="2">
    <citation type="submission" date="2015-01" db="EMBL/GenBank/DDBJ databases">
        <title>Evolutionary Origins and Diversification of the Mycorrhizal Mutualists.</title>
        <authorList>
            <consortium name="DOE Joint Genome Institute"/>
            <consortium name="Mycorrhizal Genomics Consortium"/>
            <person name="Kohler A."/>
            <person name="Kuo A."/>
            <person name="Nagy L.G."/>
            <person name="Floudas D."/>
            <person name="Copeland A."/>
            <person name="Barry K.W."/>
            <person name="Cichocki N."/>
            <person name="Veneault-Fourrey C."/>
            <person name="LaButti K."/>
            <person name="Lindquist E.A."/>
            <person name="Lipzen A."/>
            <person name="Lundell T."/>
            <person name="Morin E."/>
            <person name="Murat C."/>
            <person name="Riley R."/>
            <person name="Ohm R."/>
            <person name="Sun H."/>
            <person name="Tunlid A."/>
            <person name="Henrissat B."/>
            <person name="Grigoriev I.V."/>
            <person name="Hibbett D.S."/>
            <person name="Martin F."/>
        </authorList>
    </citation>
    <scope>NUCLEOTIDE SEQUENCE [LARGE SCALE GENOMIC DNA]</scope>
    <source>
        <strain evidence="3">UH-Slu-Lm8-n1</strain>
    </source>
</reference>
<dbReference type="Proteomes" id="UP000054485">
    <property type="component" value="Unassembled WGS sequence"/>
</dbReference>
<reference evidence="2 3" key="1">
    <citation type="submission" date="2014-04" db="EMBL/GenBank/DDBJ databases">
        <authorList>
            <consortium name="DOE Joint Genome Institute"/>
            <person name="Kuo A."/>
            <person name="Ruytinx J."/>
            <person name="Rineau F."/>
            <person name="Colpaert J."/>
            <person name="Kohler A."/>
            <person name="Nagy L.G."/>
            <person name="Floudas D."/>
            <person name="Copeland A."/>
            <person name="Barry K.W."/>
            <person name="Cichocki N."/>
            <person name="Veneault-Fourrey C."/>
            <person name="LaButti K."/>
            <person name="Lindquist E.A."/>
            <person name="Lipzen A."/>
            <person name="Lundell T."/>
            <person name="Morin E."/>
            <person name="Murat C."/>
            <person name="Sun H."/>
            <person name="Tunlid A."/>
            <person name="Henrissat B."/>
            <person name="Grigoriev I.V."/>
            <person name="Hibbett D.S."/>
            <person name="Martin F."/>
            <person name="Nordberg H.P."/>
            <person name="Cantor M.N."/>
            <person name="Hua S.X."/>
        </authorList>
    </citation>
    <scope>NUCLEOTIDE SEQUENCE [LARGE SCALE GENOMIC DNA]</scope>
    <source>
        <strain evidence="2 3">UH-Slu-Lm8-n1</strain>
    </source>
</reference>
<evidence type="ECO:0000256" key="1">
    <source>
        <dbReference type="SAM" id="Coils"/>
    </source>
</evidence>
<accession>A0A0C9ZTI9</accession>
<gene>
    <name evidence="2" type="ORF">CY34DRAFT_18902</name>
</gene>
<keyword evidence="1" id="KW-0175">Coiled coil</keyword>
<organism evidence="2 3">
    <name type="scientific">Suillus luteus UH-Slu-Lm8-n1</name>
    <dbReference type="NCBI Taxonomy" id="930992"/>
    <lineage>
        <taxon>Eukaryota</taxon>
        <taxon>Fungi</taxon>
        <taxon>Dikarya</taxon>
        <taxon>Basidiomycota</taxon>
        <taxon>Agaricomycotina</taxon>
        <taxon>Agaricomycetes</taxon>
        <taxon>Agaricomycetidae</taxon>
        <taxon>Boletales</taxon>
        <taxon>Suillineae</taxon>
        <taxon>Suillaceae</taxon>
        <taxon>Suillus</taxon>
    </lineage>
</organism>
<dbReference type="HOGENOM" id="CLU_2238360_0_0_1"/>
<sequence length="105" mass="12185">MQAITSNDDPIHRATQTISAGEQFIHQTGSEVHQLEEQLKKAEESMAYLTDKVIMYRYRWLEEHYRADNLERHMPSDIHVPDLAQIPLNTPSPGFSEEFLAWDST</sequence>
<evidence type="ECO:0000313" key="3">
    <source>
        <dbReference type="Proteomes" id="UP000054485"/>
    </source>
</evidence>
<feature type="coiled-coil region" evidence="1">
    <location>
        <begin position="25"/>
        <end position="52"/>
    </location>
</feature>
<dbReference type="InParanoid" id="A0A0C9ZTI9"/>
<keyword evidence="3" id="KW-1185">Reference proteome</keyword>